<evidence type="ECO:0000313" key="7">
    <source>
        <dbReference type="Proteomes" id="UP000007494"/>
    </source>
</evidence>
<evidence type="ECO:0000256" key="2">
    <source>
        <dbReference type="ARBA" id="ARBA00023242"/>
    </source>
</evidence>
<keyword evidence="3" id="KW-0175">Coiled coil</keyword>
<dbReference type="EMBL" id="FR823393">
    <property type="protein sequence ID" value="CBZ56326.1"/>
    <property type="molecule type" value="Genomic_DNA"/>
</dbReference>
<dbReference type="GO" id="GO:0005634">
    <property type="term" value="C:nucleus"/>
    <property type="evidence" value="ECO:0007669"/>
    <property type="project" value="UniProtKB-SubCell"/>
</dbReference>
<evidence type="ECO:0000256" key="1">
    <source>
        <dbReference type="ARBA" id="ARBA00004123"/>
    </source>
</evidence>
<dbReference type="InterPro" id="IPR031790">
    <property type="entry name" value="Znf-NOSIP"/>
</dbReference>
<proteinExistence type="predicted"/>
<name>F0VRH8_NEOCL</name>
<dbReference type="PANTHER" id="PTHR13063:SF10">
    <property type="entry name" value="NITRIC OXIDE SYNTHASE-INTERACTING PROTEIN"/>
    <property type="match status" value="1"/>
</dbReference>
<accession>F0VRH8</accession>
<dbReference type="VEuPathDB" id="ToxoDB:NCLIV_067510"/>
<feature type="coiled-coil region" evidence="3">
    <location>
        <begin position="69"/>
        <end position="116"/>
    </location>
</feature>
<dbReference type="OrthoDB" id="116827at2759"/>
<reference evidence="6" key="4">
    <citation type="journal article" date="2015" name="PLoS ONE">
        <title>Comprehensive Evaluation of Toxoplasma gondii VEG and Neospora caninum LIV Genomes with Tachyzoite Stage Transcriptome and Proteome Defines Novel Transcript Features.</title>
        <authorList>
            <person name="Ramaprasad A."/>
            <person name="Mourier T."/>
            <person name="Naeem R."/>
            <person name="Malas T.B."/>
            <person name="Moussa E."/>
            <person name="Panigrahi A."/>
            <person name="Vermont S.J."/>
            <person name="Otto T.D."/>
            <person name="Wastling J."/>
            <person name="Pain A."/>
        </authorList>
    </citation>
    <scope>NUCLEOTIDE SEQUENCE</scope>
    <source>
        <strain evidence="6">Liverpool</strain>
    </source>
</reference>
<dbReference type="InterPro" id="IPR016818">
    <property type="entry name" value="NOSIP"/>
</dbReference>
<dbReference type="EMBL" id="LN714487">
    <property type="protein sequence ID" value="CEL71086.1"/>
    <property type="molecule type" value="Genomic_DNA"/>
</dbReference>
<sequence>MPTRHSKNATSAAFYSYHERQKIKDVGTQRERLDTNALRRFEACWLCNRTALSPVCTPQGLVYCKQCLFLNFEDQKKKMSRELKEWEAQENAKKEAEAAKKLEEESAEKNKFLEEESKIASYYANQRKPTVAELQAAPKKNQHLLIGAGGKATARAKSFWVVENTPSAPAGEVKPPKRSLECPITRKPLKLKQLVYLKPELLDEKDTEFNRWSCKISKRAITNQKAAAVIPTGDVILMECIEKYVLNKKGGFYGDKIITKQDIIPLVPGGTGYSSHNNVEGIVRRACIQ</sequence>
<protein>
    <submittedName>
        <fullName evidence="6">Nitric oxide synthase-interacting protein</fullName>
    </submittedName>
</protein>
<dbReference type="GeneID" id="13445549"/>
<reference evidence="5" key="1">
    <citation type="submission" date="2011-02" db="EMBL/GenBank/DDBJ databases">
        <authorList>
            <person name="Aslett M."/>
        </authorList>
    </citation>
    <scope>NUCLEOTIDE SEQUENCE</scope>
    <source>
        <strain evidence="5">Liverpool</strain>
    </source>
</reference>
<evidence type="ECO:0000313" key="5">
    <source>
        <dbReference type="EMBL" id="CBZ56326.1"/>
    </source>
</evidence>
<reference evidence="5" key="2">
    <citation type="submission" date="2011-03" db="EMBL/GenBank/DDBJ databases">
        <title>Comparative genomics and transcriptomics of Neospora caninum and Toxoplasma gondii.</title>
        <authorList>
            <person name="Reid A.J."/>
            <person name="Sohal A."/>
            <person name="Harris D."/>
            <person name="Quail M."/>
            <person name="Sanders M."/>
            <person name="Berriman M."/>
            <person name="Wastling J.M."/>
            <person name="Pain A."/>
        </authorList>
    </citation>
    <scope>NUCLEOTIDE SEQUENCE</scope>
    <source>
        <strain evidence="5">Liverpool</strain>
    </source>
</reference>
<keyword evidence="7" id="KW-1185">Reference proteome</keyword>
<gene>
    <name evidence="6" type="ORF">BN1204_067510</name>
    <name evidence="5" type="ORF">NCLIV_067510</name>
</gene>
<dbReference type="InParanoid" id="F0VRH8"/>
<comment type="subcellular location">
    <subcellularLocation>
        <location evidence="1">Nucleus</location>
    </subcellularLocation>
</comment>
<dbReference type="PANTHER" id="PTHR13063">
    <property type="entry name" value="ENOS INTERACTING PROTEIN"/>
    <property type="match status" value="1"/>
</dbReference>
<dbReference type="Proteomes" id="UP000007494">
    <property type="component" value="Chromosome XII"/>
</dbReference>
<dbReference type="eggNOG" id="KOG3039">
    <property type="taxonomic scope" value="Eukaryota"/>
</dbReference>
<dbReference type="AlphaFoldDB" id="F0VRH8"/>
<feature type="domain" description="Nitric oxide synthase-interacting protein zinc-finger" evidence="4">
    <location>
        <begin position="5"/>
        <end position="69"/>
    </location>
</feature>
<evidence type="ECO:0000256" key="3">
    <source>
        <dbReference type="SAM" id="Coils"/>
    </source>
</evidence>
<evidence type="ECO:0000313" key="6">
    <source>
        <dbReference type="EMBL" id="CEL71086.1"/>
    </source>
</evidence>
<dbReference type="OMA" id="PCVTKFM"/>
<keyword evidence="2" id="KW-0539">Nucleus</keyword>
<dbReference type="Pfam" id="PF15906">
    <property type="entry name" value="zf-NOSIP"/>
    <property type="match status" value="1"/>
</dbReference>
<dbReference type="RefSeq" id="XP_003886351.1">
    <property type="nucleotide sequence ID" value="XM_003886302.1"/>
</dbReference>
<dbReference type="FunCoup" id="F0VRH8">
    <property type="interactions" value="276"/>
</dbReference>
<dbReference type="GO" id="GO:0061630">
    <property type="term" value="F:ubiquitin protein ligase activity"/>
    <property type="evidence" value="ECO:0007669"/>
    <property type="project" value="InterPro"/>
</dbReference>
<evidence type="ECO:0000259" key="4">
    <source>
        <dbReference type="Pfam" id="PF15906"/>
    </source>
</evidence>
<reference evidence="7" key="3">
    <citation type="journal article" date="2012" name="PLoS Pathog.">
        <title>Comparative genomics of the apicomplexan parasites Toxoplasma gondii and Neospora caninum: Coccidia differing in host range and transmission strategy.</title>
        <authorList>
            <person name="Reid A.J."/>
            <person name="Vermont S.J."/>
            <person name="Cotton J.A."/>
            <person name="Harris D."/>
            <person name="Hill-Cawthorne G.A."/>
            <person name="Konen-Waisman S."/>
            <person name="Latham S.M."/>
            <person name="Mourier T."/>
            <person name="Norton R."/>
            <person name="Quail M.A."/>
            <person name="Sanders M."/>
            <person name="Shanmugam D."/>
            <person name="Sohal A."/>
            <person name="Wasmuth J.D."/>
            <person name="Brunk B."/>
            <person name="Grigg M.E."/>
            <person name="Howard J.C."/>
            <person name="Parkinson J."/>
            <person name="Roos D.S."/>
            <person name="Trees A.J."/>
            <person name="Berriman M."/>
            <person name="Pain A."/>
            <person name="Wastling J.M."/>
        </authorList>
    </citation>
    <scope>NUCLEOTIDE SEQUENCE [LARGE SCALE GENOMIC DNA]</scope>
    <source>
        <strain evidence="7">Liverpool</strain>
    </source>
</reference>
<organism evidence="5 7">
    <name type="scientific">Neospora caninum (strain Liverpool)</name>
    <dbReference type="NCBI Taxonomy" id="572307"/>
    <lineage>
        <taxon>Eukaryota</taxon>
        <taxon>Sar</taxon>
        <taxon>Alveolata</taxon>
        <taxon>Apicomplexa</taxon>
        <taxon>Conoidasida</taxon>
        <taxon>Coccidia</taxon>
        <taxon>Eucoccidiorida</taxon>
        <taxon>Eimeriorina</taxon>
        <taxon>Sarcocystidae</taxon>
        <taxon>Neospora</taxon>
    </lineage>
</organism>